<protein>
    <submittedName>
        <fullName evidence="2">SGNH/GDSL hydrolase family protein</fullName>
    </submittedName>
</protein>
<dbReference type="RefSeq" id="WP_141616437.1">
    <property type="nucleotide sequence ID" value="NZ_CP041253.1"/>
</dbReference>
<dbReference type="GO" id="GO:0004622">
    <property type="term" value="F:phosphatidylcholine lysophospholipase activity"/>
    <property type="evidence" value="ECO:0007669"/>
    <property type="project" value="TreeGrafter"/>
</dbReference>
<dbReference type="PANTHER" id="PTHR30383">
    <property type="entry name" value="THIOESTERASE 1/PROTEASE 1/LYSOPHOSPHOLIPASE L1"/>
    <property type="match status" value="1"/>
</dbReference>
<dbReference type="Pfam" id="PF13472">
    <property type="entry name" value="Lipase_GDSL_2"/>
    <property type="match status" value="1"/>
</dbReference>
<dbReference type="EMBL" id="CP041253">
    <property type="protein sequence ID" value="QDH81222.1"/>
    <property type="molecule type" value="Genomic_DNA"/>
</dbReference>
<dbReference type="OrthoDB" id="9794725at2"/>
<dbReference type="KEGG" id="echi:FKX85_20185"/>
<dbReference type="Gene3D" id="3.40.50.1110">
    <property type="entry name" value="SGNH hydrolase"/>
    <property type="match status" value="1"/>
</dbReference>
<organism evidence="2 3">
    <name type="scientific">Echinicola soli</name>
    <dbReference type="NCBI Taxonomy" id="2591634"/>
    <lineage>
        <taxon>Bacteria</taxon>
        <taxon>Pseudomonadati</taxon>
        <taxon>Bacteroidota</taxon>
        <taxon>Cytophagia</taxon>
        <taxon>Cytophagales</taxon>
        <taxon>Cyclobacteriaceae</taxon>
        <taxon>Echinicola</taxon>
    </lineage>
</organism>
<dbReference type="InterPro" id="IPR036514">
    <property type="entry name" value="SGNH_hydro_sf"/>
</dbReference>
<dbReference type="SUPFAM" id="SSF52266">
    <property type="entry name" value="SGNH hydrolase"/>
    <property type="match status" value="1"/>
</dbReference>
<name>A0A514CN18_9BACT</name>
<dbReference type="AlphaFoldDB" id="A0A514CN18"/>
<dbReference type="CDD" id="cd00229">
    <property type="entry name" value="SGNH_hydrolase"/>
    <property type="match status" value="1"/>
</dbReference>
<reference evidence="2 3" key="1">
    <citation type="submission" date="2019-06" db="EMBL/GenBank/DDBJ databases">
        <title>Echinicola alkalisoli sp. nov. isolated from saline soil.</title>
        <authorList>
            <person name="Sun J.-Q."/>
            <person name="Xu L."/>
        </authorList>
    </citation>
    <scope>NUCLEOTIDE SEQUENCE [LARGE SCALE GENOMIC DNA]</scope>
    <source>
        <strain evidence="2 3">LN3S3</strain>
    </source>
</reference>
<dbReference type="PANTHER" id="PTHR30383:SF5">
    <property type="entry name" value="SGNH HYDROLASE-TYPE ESTERASE DOMAIN-CONTAINING PROTEIN"/>
    <property type="match status" value="1"/>
</dbReference>
<gene>
    <name evidence="2" type="ORF">FKX85_20185</name>
</gene>
<dbReference type="InterPro" id="IPR013830">
    <property type="entry name" value="SGNH_hydro"/>
</dbReference>
<keyword evidence="2" id="KW-0378">Hydrolase</keyword>
<evidence type="ECO:0000313" key="3">
    <source>
        <dbReference type="Proteomes" id="UP000316614"/>
    </source>
</evidence>
<proteinExistence type="predicted"/>
<accession>A0A514CN18</accession>
<evidence type="ECO:0000259" key="1">
    <source>
        <dbReference type="Pfam" id="PF13472"/>
    </source>
</evidence>
<evidence type="ECO:0000313" key="2">
    <source>
        <dbReference type="EMBL" id="QDH81222.1"/>
    </source>
</evidence>
<sequence length="223" mass="24999">MRGTPLLLILGLLCGQLKGQSRLVEQLAKGKDQLVVVYGTSLSSGERGGAWMGEVSRQLNARYDGHLDYILSGKGGMWSTWGVQHLEDSVIAKHPDVVIIEFAINDAFEDYHTPLSVSELNLRYMVDRIKLSDPSCEIILQVMNMPVGTSAEYRPALGSYYQMYRRVARSMGLLLVDHYANWQKILDQGREEFLEYVPDGIHPSNKSGREIIAPKIIETLMGN</sequence>
<feature type="domain" description="SGNH hydrolase-type esterase" evidence="1">
    <location>
        <begin position="38"/>
        <end position="205"/>
    </location>
</feature>
<dbReference type="InterPro" id="IPR051532">
    <property type="entry name" value="Ester_Hydrolysis_Enzymes"/>
</dbReference>
<keyword evidence="3" id="KW-1185">Reference proteome</keyword>
<dbReference type="Proteomes" id="UP000316614">
    <property type="component" value="Chromosome"/>
</dbReference>